<keyword evidence="3" id="KW-1185">Reference proteome</keyword>
<evidence type="ECO:0008006" key="4">
    <source>
        <dbReference type="Google" id="ProtNLM"/>
    </source>
</evidence>
<name>A0A3A8AVC1_9RHOB</name>
<dbReference type="OrthoDB" id="7659063at2"/>
<protein>
    <recommendedName>
        <fullName evidence="4">Lipoprotein</fullName>
    </recommendedName>
</protein>
<dbReference type="PROSITE" id="PS51257">
    <property type="entry name" value="PROKAR_LIPOPROTEIN"/>
    <property type="match status" value="1"/>
</dbReference>
<reference evidence="2 3" key="1">
    <citation type="submission" date="2018-09" db="EMBL/GenBank/DDBJ databases">
        <title>Roseovarius spongiae sp. nov., isolated from a marine sponge.</title>
        <authorList>
            <person name="Zhuang L."/>
            <person name="Luo L."/>
        </authorList>
    </citation>
    <scope>NUCLEOTIDE SEQUENCE [LARGE SCALE GENOMIC DNA]</scope>
    <source>
        <strain evidence="2 3">HN-E21</strain>
    </source>
</reference>
<feature type="signal peptide" evidence="1">
    <location>
        <begin position="1"/>
        <end position="22"/>
    </location>
</feature>
<feature type="chain" id="PRO_5017436500" description="Lipoprotein" evidence="1">
    <location>
        <begin position="23"/>
        <end position="97"/>
    </location>
</feature>
<dbReference type="AlphaFoldDB" id="A0A3A8AVC1"/>
<evidence type="ECO:0000313" key="2">
    <source>
        <dbReference type="EMBL" id="RKF16208.1"/>
    </source>
</evidence>
<keyword evidence="1" id="KW-0732">Signal</keyword>
<evidence type="ECO:0000256" key="1">
    <source>
        <dbReference type="SAM" id="SignalP"/>
    </source>
</evidence>
<dbReference type="Proteomes" id="UP000281128">
    <property type="component" value="Unassembled WGS sequence"/>
</dbReference>
<dbReference type="EMBL" id="RAPE01000001">
    <property type="protein sequence ID" value="RKF16208.1"/>
    <property type="molecule type" value="Genomic_DNA"/>
</dbReference>
<evidence type="ECO:0000313" key="3">
    <source>
        <dbReference type="Proteomes" id="UP000281128"/>
    </source>
</evidence>
<sequence>MMKKRIAGLLGLSLAVAGCVETAEMASPARPNVPRVLSTVPENIKEMAAPSQDLTSVRVAPEDGCLWYLYAGPVETTWLPLRTRDGRPICTAKDAAA</sequence>
<proteinExistence type="predicted"/>
<comment type="caution">
    <text evidence="2">The sequence shown here is derived from an EMBL/GenBank/DDBJ whole genome shotgun (WGS) entry which is preliminary data.</text>
</comment>
<accession>A0A3A8AVC1</accession>
<organism evidence="2 3">
    <name type="scientific">Roseovarius spongiae</name>
    <dbReference type="NCBI Taxonomy" id="2320272"/>
    <lineage>
        <taxon>Bacteria</taxon>
        <taxon>Pseudomonadati</taxon>
        <taxon>Pseudomonadota</taxon>
        <taxon>Alphaproteobacteria</taxon>
        <taxon>Rhodobacterales</taxon>
        <taxon>Roseobacteraceae</taxon>
        <taxon>Roseovarius</taxon>
    </lineage>
</organism>
<dbReference type="RefSeq" id="WP_121163175.1">
    <property type="nucleotide sequence ID" value="NZ_RAPE01000001.1"/>
</dbReference>
<gene>
    <name evidence="2" type="ORF">D6850_01170</name>
</gene>